<dbReference type="AlphaFoldDB" id="E9DIN1"/>
<evidence type="ECO:0000313" key="2">
    <source>
        <dbReference type="Proteomes" id="UP000002497"/>
    </source>
</evidence>
<protein>
    <submittedName>
        <fullName evidence="1">Predicted protein</fullName>
    </submittedName>
</protein>
<dbReference type="EMBL" id="GL636512">
    <property type="protein sequence ID" value="EFW13635.1"/>
    <property type="molecule type" value="Genomic_DNA"/>
</dbReference>
<name>E9DIN1_COCPS</name>
<proteinExistence type="predicted"/>
<organism evidence="2">
    <name type="scientific">Coccidioides posadasii (strain RMSCC 757 / Silveira)</name>
    <name type="common">Valley fever fungus</name>
    <dbReference type="NCBI Taxonomy" id="443226"/>
    <lineage>
        <taxon>Eukaryota</taxon>
        <taxon>Fungi</taxon>
        <taxon>Dikarya</taxon>
        <taxon>Ascomycota</taxon>
        <taxon>Pezizomycotina</taxon>
        <taxon>Eurotiomycetes</taxon>
        <taxon>Eurotiomycetidae</taxon>
        <taxon>Onygenales</taxon>
        <taxon>Onygenaceae</taxon>
        <taxon>Coccidioides</taxon>
    </lineage>
</organism>
<sequence>MKLRNGSGTKQINSLCLGNLMETTENGFGPVLDHKTLICQSLKTYHSYSNHQRAMAWQGVVLWMLLF</sequence>
<keyword evidence="2" id="KW-1185">Reference proteome</keyword>
<gene>
    <name evidence="1" type="ORF">CPSG_09674</name>
</gene>
<dbReference type="Proteomes" id="UP000002497">
    <property type="component" value="Unassembled WGS sequence"/>
</dbReference>
<dbReference type="HOGENOM" id="CLU_2812163_0_0_1"/>
<reference evidence="2" key="2">
    <citation type="submission" date="2010-03" db="EMBL/GenBank/DDBJ databases">
        <title>The genome sequence of Coccidioides posadasii strain Silveira.</title>
        <authorList>
            <consortium name="The Broad Institute Genome Sequencing Center for Infectious Disease"/>
            <person name="Neafsey D."/>
            <person name="Orbach M."/>
            <person name="Henn M.R."/>
            <person name="Cole G.T."/>
            <person name="Galgiani J."/>
            <person name="Gardner M.J."/>
            <person name="Kirkland T.N."/>
            <person name="Taylor J.W."/>
            <person name="Young S.K."/>
            <person name="Zeng Q."/>
            <person name="Koehrsen M."/>
            <person name="Alvarado L."/>
            <person name="Berlin A."/>
            <person name="Borenstein D."/>
            <person name="Chapman S.B."/>
            <person name="Chen Z."/>
            <person name="Engels R."/>
            <person name="Freedman E."/>
            <person name="Gellesch M."/>
            <person name="Goldberg J."/>
            <person name="Griggs A."/>
            <person name="Gujja S."/>
            <person name="Heilman E."/>
            <person name="Heiman D."/>
            <person name="Howarth C."/>
            <person name="Jen D."/>
            <person name="Larson L."/>
            <person name="Mehta T."/>
            <person name="Neiman D."/>
            <person name="Park D."/>
            <person name="Pearson M."/>
            <person name="Richards J."/>
            <person name="Roberts A."/>
            <person name="Saif S."/>
            <person name="Shea T."/>
            <person name="Shenoy N."/>
            <person name="Sisk P."/>
            <person name="Stolte C."/>
            <person name="Sykes S."/>
            <person name="Walk T."/>
            <person name="White J."/>
            <person name="Yandava C."/>
            <person name="Haas B."/>
            <person name="Nusbaum C."/>
            <person name="Birren B."/>
        </authorList>
    </citation>
    <scope>NUCLEOTIDE SEQUENCE [LARGE SCALE GENOMIC DNA]</scope>
    <source>
        <strain evidence="2">RMSCC 757 / Silveira</strain>
    </source>
</reference>
<reference evidence="2" key="1">
    <citation type="journal article" date="2010" name="Genome Res.">
        <title>Population genomic sequencing of Coccidioides fungi reveals recent hybridization and transposon control.</title>
        <authorList>
            <person name="Neafsey D.E."/>
            <person name="Barker B.M."/>
            <person name="Sharpton T.J."/>
            <person name="Stajich J.E."/>
            <person name="Park D.J."/>
            <person name="Whiston E."/>
            <person name="Hung C.-Y."/>
            <person name="McMahan C."/>
            <person name="White J."/>
            <person name="Sykes S."/>
            <person name="Heiman D."/>
            <person name="Young S."/>
            <person name="Zeng Q."/>
            <person name="Abouelleil A."/>
            <person name="Aftuck L."/>
            <person name="Bessette D."/>
            <person name="Brown A."/>
            <person name="FitzGerald M."/>
            <person name="Lui A."/>
            <person name="Macdonald J.P."/>
            <person name="Priest M."/>
            <person name="Orbach M.J."/>
            <person name="Galgiani J.N."/>
            <person name="Kirkland T.N."/>
            <person name="Cole G.T."/>
            <person name="Birren B.W."/>
            <person name="Henn M.R."/>
            <person name="Taylor J.W."/>
            <person name="Rounsley S.D."/>
        </authorList>
    </citation>
    <scope>NUCLEOTIDE SEQUENCE [LARGE SCALE GENOMIC DNA]</scope>
    <source>
        <strain evidence="2">RMSCC 757 / Silveira</strain>
    </source>
</reference>
<dbReference type="VEuPathDB" id="FungiDB:CPSG_09674"/>
<evidence type="ECO:0000313" key="1">
    <source>
        <dbReference type="EMBL" id="EFW13635.1"/>
    </source>
</evidence>
<accession>E9DIN1</accession>